<feature type="domain" description="Chromo" evidence="3">
    <location>
        <begin position="14"/>
        <end position="73"/>
    </location>
</feature>
<protein>
    <submittedName>
        <fullName evidence="4">Chromobox protein homolog 3-like</fullName>
    </submittedName>
</protein>
<evidence type="ECO:0000259" key="3">
    <source>
        <dbReference type="PROSITE" id="PS50013"/>
    </source>
</evidence>
<dbReference type="InterPro" id="IPR000953">
    <property type="entry name" value="Chromo/chromo_shadow_dom"/>
</dbReference>
<dbReference type="SUPFAM" id="SSF54160">
    <property type="entry name" value="Chromo domain-like"/>
    <property type="match status" value="2"/>
</dbReference>
<dbReference type="Gene3D" id="2.40.50.40">
    <property type="match status" value="2"/>
</dbReference>
<evidence type="ECO:0000256" key="1">
    <source>
        <dbReference type="ARBA" id="ARBA00004123"/>
    </source>
</evidence>
<comment type="subcellular location">
    <subcellularLocation>
        <location evidence="1">Nucleus</location>
    </subcellularLocation>
</comment>
<dbReference type="OrthoDB" id="433924at2759"/>
<dbReference type="AlphaFoldDB" id="A0A078AW51"/>
<reference evidence="4 5" key="1">
    <citation type="submission" date="2014-06" db="EMBL/GenBank/DDBJ databases">
        <authorList>
            <person name="Swart Estienne"/>
        </authorList>
    </citation>
    <scope>NUCLEOTIDE SEQUENCE [LARGE SCALE GENOMIC DNA]</scope>
    <source>
        <strain evidence="4 5">130c</strain>
    </source>
</reference>
<dbReference type="InterPro" id="IPR008251">
    <property type="entry name" value="Chromo_shadow_dom"/>
</dbReference>
<keyword evidence="2" id="KW-0539">Nucleus</keyword>
<dbReference type="CDD" id="cd00034">
    <property type="entry name" value="CSD"/>
    <property type="match status" value="1"/>
</dbReference>
<dbReference type="InParanoid" id="A0A078AW51"/>
<evidence type="ECO:0000313" key="4">
    <source>
        <dbReference type="EMBL" id="CDW86311.1"/>
    </source>
</evidence>
<dbReference type="PANTHER" id="PTHR22812">
    <property type="entry name" value="CHROMOBOX PROTEIN"/>
    <property type="match status" value="1"/>
</dbReference>
<sequence length="187" mass="21926">MAGDNDDCSVKEVCTVRSILGKRTNYKNEVQYLVQWDQYPTESTWELSESLIKAQDYIKEYEEKHQKPQCQAPLVIMNNQLKKRNQKLNDKKKQDQGAFAKGHQLYRVIGMTKSKNSGQLMCKVQWQCLNNGDQPQDSYVPLDILKQKEPSILLQYYEEMVDLLGNFPERYPLYPENHGFVVDKKKK</sequence>
<dbReference type="Pfam" id="PF01393">
    <property type="entry name" value="Chromo_shadow"/>
    <property type="match status" value="1"/>
</dbReference>
<keyword evidence="5" id="KW-1185">Reference proteome</keyword>
<dbReference type="InterPro" id="IPR016197">
    <property type="entry name" value="Chromo-like_dom_sf"/>
</dbReference>
<accession>A0A078AW51</accession>
<dbReference type="Pfam" id="PF00385">
    <property type="entry name" value="Chromo"/>
    <property type="match status" value="1"/>
</dbReference>
<dbReference type="InterPro" id="IPR051219">
    <property type="entry name" value="Heterochromatin_chromo-domain"/>
</dbReference>
<dbReference type="GO" id="GO:0005634">
    <property type="term" value="C:nucleus"/>
    <property type="evidence" value="ECO:0007669"/>
    <property type="project" value="UniProtKB-SubCell"/>
</dbReference>
<dbReference type="SMART" id="SM00298">
    <property type="entry name" value="CHROMO"/>
    <property type="match status" value="1"/>
</dbReference>
<dbReference type="PROSITE" id="PS50013">
    <property type="entry name" value="CHROMO_2"/>
    <property type="match status" value="1"/>
</dbReference>
<dbReference type="Proteomes" id="UP000039865">
    <property type="component" value="Unassembled WGS sequence"/>
</dbReference>
<dbReference type="CDD" id="cd00024">
    <property type="entry name" value="CD_CSD"/>
    <property type="match status" value="1"/>
</dbReference>
<proteinExistence type="predicted"/>
<name>A0A078AW51_STYLE</name>
<evidence type="ECO:0000313" key="5">
    <source>
        <dbReference type="Proteomes" id="UP000039865"/>
    </source>
</evidence>
<dbReference type="EMBL" id="CCKQ01014535">
    <property type="protein sequence ID" value="CDW86311.1"/>
    <property type="molecule type" value="Genomic_DNA"/>
</dbReference>
<dbReference type="SMART" id="SM00300">
    <property type="entry name" value="ChSh"/>
    <property type="match status" value="1"/>
</dbReference>
<organism evidence="4 5">
    <name type="scientific">Stylonychia lemnae</name>
    <name type="common">Ciliate</name>
    <dbReference type="NCBI Taxonomy" id="5949"/>
    <lineage>
        <taxon>Eukaryota</taxon>
        <taxon>Sar</taxon>
        <taxon>Alveolata</taxon>
        <taxon>Ciliophora</taxon>
        <taxon>Intramacronucleata</taxon>
        <taxon>Spirotrichea</taxon>
        <taxon>Stichotrichia</taxon>
        <taxon>Sporadotrichida</taxon>
        <taxon>Oxytrichidae</taxon>
        <taxon>Stylonychinae</taxon>
        <taxon>Stylonychia</taxon>
    </lineage>
</organism>
<dbReference type="InterPro" id="IPR023780">
    <property type="entry name" value="Chromo_domain"/>
</dbReference>
<gene>
    <name evidence="4" type="primary">Contig11476.g12277</name>
    <name evidence="4" type="ORF">STYLEM_15405</name>
</gene>
<evidence type="ECO:0000256" key="2">
    <source>
        <dbReference type="ARBA" id="ARBA00023242"/>
    </source>
</evidence>